<dbReference type="AlphaFoldDB" id="A0A1W6LQ16"/>
<keyword evidence="3" id="KW-1185">Reference proteome</keyword>
<dbReference type="RefSeq" id="WP_085756459.1">
    <property type="nucleotide sequence ID" value="NZ_CP021023.1"/>
</dbReference>
<keyword evidence="1" id="KW-0732">Signal</keyword>
<evidence type="ECO:0008006" key="4">
    <source>
        <dbReference type="Google" id="ProtNLM"/>
    </source>
</evidence>
<dbReference type="InterPro" id="IPR053161">
    <property type="entry name" value="Ulvan_degrading_GH"/>
</dbReference>
<gene>
    <name evidence="2" type="ORF">STSP1_02267</name>
</gene>
<dbReference type="STRING" id="1941349.STSP1_02267"/>
<reference evidence="3" key="1">
    <citation type="submission" date="2017-04" db="EMBL/GenBank/DDBJ databases">
        <title>Comparative genomics and description of representatives of a novel lineage of planctomycetes thriving in anoxic sediments.</title>
        <authorList>
            <person name="Spring S."/>
            <person name="Bunk B."/>
            <person name="Sproer C."/>
        </authorList>
    </citation>
    <scope>NUCLEOTIDE SEQUENCE [LARGE SCALE GENOMIC DNA]</scope>
    <source>
        <strain evidence="3">ST-PulAB-D4</strain>
    </source>
</reference>
<organism evidence="2 3">
    <name type="scientific">Sedimentisphaera salicampi</name>
    <dbReference type="NCBI Taxonomy" id="1941349"/>
    <lineage>
        <taxon>Bacteria</taxon>
        <taxon>Pseudomonadati</taxon>
        <taxon>Planctomycetota</taxon>
        <taxon>Phycisphaerae</taxon>
        <taxon>Sedimentisphaerales</taxon>
        <taxon>Sedimentisphaeraceae</taxon>
        <taxon>Sedimentisphaera</taxon>
    </lineage>
</organism>
<sequence precursor="true">MKIISAALLLLSACTVSIFAEVRPAGIFCDHKANQRDNTAQPWARWWWLGSAVDEDNISDLLKEYSDSGIGGVEICPIYGAKGWEDKFVEFLSPRWVELLEYTLQKGEQYGIEVDLTTGTGWPFGGEMVTKDTASSGVILKRYTPKDGKISEKLPSEELIYISAVSAKGKRLDINGNADKGFLEWQTPEGSWEVYAVFMKRPVQRVKRAAPGGEGYVLDPYSTDAIKDYLKAFDKAFSELDTYPNSFFHDSFEYYGADWTEDFFEEFTRRRGYDLREHIEALYGEAGSDIQNRVKYDYRKTLSELHIEVIEEWTRWCNSKGSLSRNQAHGAPANLIDLYAASDIPETEIFREVDFKQYPMIKLCSSAAHLKGGNLASSETFTWLNEHFQTSLNDLKPASDFLFLSGINHIFFHGIPYSPKEAKWPGWQFYASVNLGPQGGLWRNLPAYNSYAARCQAALQEGRPDSDILLYFPVHDLWNTGGKAYKTFGVHNQDEWLRHSSFYRLSMKLWEKGWTYDAVSDRFLQKAACENGKIIINSRQYDAVIIPECLYINLSTMQKLFELAEQGAEVMFQKHLPPRVPGLADKDKREAELRKILKEAIPSLKPYSYLPPANLPPANLPPANMVHKTGKGEIRAAIIDSLLSESNLTRESFADKGIRFVRRSRDEGFNYFLVNLSDNNIDGWIELSKQAESVLLIDPLYEEKFGRAAIKKANGKTNVYIQIRPDQSIILKTFNSQKCGAGQWEYCEKTCKPFEIEGRWDVEFVSGGPVLPEGEKIKALMSWTNFKDKQCRRFHGTARYSIRFDKPDIQADKWKLGLGEVCSSARIYLNGKLLGVVWAKPFVIDVNELKSEDNLLQVEVTNLPANRIRDLDKRDVDWKYFYNINVVDIDYEPFDASDWPIKKSGLLGHVVLTPQKIIDITR</sequence>
<dbReference type="PANTHER" id="PTHR36848:SF2">
    <property type="entry name" value="SECRETED PROTEIN"/>
    <property type="match status" value="1"/>
</dbReference>
<evidence type="ECO:0000313" key="2">
    <source>
        <dbReference type="EMBL" id="ARN57841.1"/>
    </source>
</evidence>
<dbReference type="PANTHER" id="PTHR36848">
    <property type="entry name" value="DNA-BINDING PROTEIN (PUTATIVE SECRETED PROTEIN)-RELATED"/>
    <property type="match status" value="1"/>
</dbReference>
<dbReference type="Pfam" id="PF17132">
    <property type="entry name" value="Glyco_hydro_106"/>
    <property type="match status" value="1"/>
</dbReference>
<feature type="chain" id="PRO_5012190627" description="Glycosyl hydrolases family 2, sugar binding domain" evidence="1">
    <location>
        <begin position="21"/>
        <end position="922"/>
    </location>
</feature>
<name>A0A1W6LQ16_9BACT</name>
<dbReference type="Proteomes" id="UP000193334">
    <property type="component" value="Chromosome"/>
</dbReference>
<protein>
    <recommendedName>
        <fullName evidence="4">Glycosyl hydrolases family 2, sugar binding domain</fullName>
    </recommendedName>
</protein>
<evidence type="ECO:0000313" key="3">
    <source>
        <dbReference type="Proteomes" id="UP000193334"/>
    </source>
</evidence>
<proteinExistence type="predicted"/>
<dbReference type="EMBL" id="CP021023">
    <property type="protein sequence ID" value="ARN57841.1"/>
    <property type="molecule type" value="Genomic_DNA"/>
</dbReference>
<dbReference type="Gene3D" id="2.60.120.260">
    <property type="entry name" value="Galactose-binding domain-like"/>
    <property type="match status" value="1"/>
</dbReference>
<dbReference type="KEGG" id="pbp:STSP1_02267"/>
<accession>A0A1W6LQ16</accession>
<dbReference type="SUPFAM" id="SSF49785">
    <property type="entry name" value="Galactose-binding domain-like"/>
    <property type="match status" value="1"/>
</dbReference>
<evidence type="ECO:0000256" key="1">
    <source>
        <dbReference type="SAM" id="SignalP"/>
    </source>
</evidence>
<feature type="signal peptide" evidence="1">
    <location>
        <begin position="1"/>
        <end position="20"/>
    </location>
</feature>
<dbReference type="NCBIfam" id="NF045579">
    <property type="entry name" value="rhamnoside_JR"/>
    <property type="match status" value="1"/>
</dbReference>
<dbReference type="InterPro" id="IPR008979">
    <property type="entry name" value="Galactose-bd-like_sf"/>
</dbReference>